<evidence type="ECO:0000313" key="7">
    <source>
        <dbReference type="EMBL" id="KAF2028248.1"/>
    </source>
</evidence>
<dbReference type="InterPro" id="IPR016191">
    <property type="entry name" value="Ribonuclease/ribotoxin"/>
</dbReference>
<name>A0A9P4LK18_9PLEO</name>
<sequence>MLFDLKSTVLLGLFASTFALPTPNAEAEVKHLVARAKIPAEADCDGVKFSGDLIRQTISNSRTQRNWGGKSYPDYFGNRAGGNKVFTNIPDTSNLYSQPLTDPAWVGTAGPGRYRVVMNEGYGFVGVMQHLADLSNSFKLCVSVPVVNPPDVNPPDINPPNLPGRV</sequence>
<dbReference type="Proteomes" id="UP000799777">
    <property type="component" value="Unassembled WGS sequence"/>
</dbReference>
<accession>A0A9P4LK18</accession>
<evidence type="ECO:0000256" key="5">
    <source>
        <dbReference type="ARBA" id="ARBA00023239"/>
    </source>
</evidence>
<evidence type="ECO:0000313" key="8">
    <source>
        <dbReference type="Proteomes" id="UP000799777"/>
    </source>
</evidence>
<keyword evidence="2" id="KW-0255">Endonuclease</keyword>
<keyword evidence="1" id="KW-0540">Nuclease</keyword>
<dbReference type="SUPFAM" id="SSF53933">
    <property type="entry name" value="Microbial ribonucleases"/>
    <property type="match status" value="1"/>
</dbReference>
<proteinExistence type="predicted"/>
<dbReference type="Gene3D" id="3.10.450.30">
    <property type="entry name" value="Microbial ribonucleases"/>
    <property type="match status" value="1"/>
</dbReference>
<evidence type="ECO:0000256" key="4">
    <source>
        <dbReference type="ARBA" id="ARBA00023157"/>
    </source>
</evidence>
<keyword evidence="5" id="KW-0456">Lyase</keyword>
<dbReference type="GO" id="GO:0003723">
    <property type="term" value="F:RNA binding"/>
    <property type="evidence" value="ECO:0007669"/>
    <property type="project" value="InterPro"/>
</dbReference>
<organism evidence="7 8">
    <name type="scientific">Setomelanomma holmii</name>
    <dbReference type="NCBI Taxonomy" id="210430"/>
    <lineage>
        <taxon>Eukaryota</taxon>
        <taxon>Fungi</taxon>
        <taxon>Dikarya</taxon>
        <taxon>Ascomycota</taxon>
        <taxon>Pezizomycotina</taxon>
        <taxon>Dothideomycetes</taxon>
        <taxon>Pleosporomycetidae</taxon>
        <taxon>Pleosporales</taxon>
        <taxon>Pleosporineae</taxon>
        <taxon>Phaeosphaeriaceae</taxon>
        <taxon>Setomelanomma</taxon>
    </lineage>
</organism>
<dbReference type="GO" id="GO:0016787">
    <property type="term" value="F:hydrolase activity"/>
    <property type="evidence" value="ECO:0007669"/>
    <property type="project" value="UniProtKB-KW"/>
</dbReference>
<dbReference type="OrthoDB" id="5425539at2759"/>
<dbReference type="PANTHER" id="PTHR42104:SF2">
    <property type="entry name" value="GUANYL-SPECIFIC RIBONUCLEASE, PUTATIVE (AFU_ORTHOLOGUE AFUA_4G01200)-RELATED"/>
    <property type="match status" value="1"/>
</dbReference>
<dbReference type="AlphaFoldDB" id="A0A9P4LK18"/>
<evidence type="ECO:0000256" key="1">
    <source>
        <dbReference type="ARBA" id="ARBA00022722"/>
    </source>
</evidence>
<dbReference type="InterPro" id="IPR000026">
    <property type="entry name" value="N1-like"/>
</dbReference>
<evidence type="ECO:0000256" key="6">
    <source>
        <dbReference type="SAM" id="SignalP"/>
    </source>
</evidence>
<evidence type="ECO:0000256" key="2">
    <source>
        <dbReference type="ARBA" id="ARBA00022759"/>
    </source>
</evidence>
<evidence type="ECO:0000256" key="3">
    <source>
        <dbReference type="ARBA" id="ARBA00022801"/>
    </source>
</evidence>
<keyword evidence="3" id="KW-0378">Hydrolase</keyword>
<reference evidence="7" key="1">
    <citation type="journal article" date="2020" name="Stud. Mycol.">
        <title>101 Dothideomycetes genomes: a test case for predicting lifestyles and emergence of pathogens.</title>
        <authorList>
            <person name="Haridas S."/>
            <person name="Albert R."/>
            <person name="Binder M."/>
            <person name="Bloem J."/>
            <person name="Labutti K."/>
            <person name="Salamov A."/>
            <person name="Andreopoulos B."/>
            <person name="Baker S."/>
            <person name="Barry K."/>
            <person name="Bills G."/>
            <person name="Bluhm B."/>
            <person name="Cannon C."/>
            <person name="Castanera R."/>
            <person name="Culley D."/>
            <person name="Daum C."/>
            <person name="Ezra D."/>
            <person name="Gonzalez J."/>
            <person name="Henrissat B."/>
            <person name="Kuo A."/>
            <person name="Liang C."/>
            <person name="Lipzen A."/>
            <person name="Lutzoni F."/>
            <person name="Magnuson J."/>
            <person name="Mondo S."/>
            <person name="Nolan M."/>
            <person name="Ohm R."/>
            <person name="Pangilinan J."/>
            <person name="Park H.-J."/>
            <person name="Ramirez L."/>
            <person name="Alfaro M."/>
            <person name="Sun H."/>
            <person name="Tritt A."/>
            <person name="Yoshinaga Y."/>
            <person name="Zwiers L.-H."/>
            <person name="Turgeon B."/>
            <person name="Goodwin S."/>
            <person name="Spatafora J."/>
            <person name="Crous P."/>
            <person name="Grigoriev I."/>
        </authorList>
    </citation>
    <scope>NUCLEOTIDE SEQUENCE</scope>
    <source>
        <strain evidence="7">CBS 110217</strain>
    </source>
</reference>
<gene>
    <name evidence="7" type="ORF">EK21DRAFT_90806</name>
</gene>
<dbReference type="EMBL" id="ML978215">
    <property type="protein sequence ID" value="KAF2028248.1"/>
    <property type="molecule type" value="Genomic_DNA"/>
</dbReference>
<keyword evidence="4" id="KW-1015">Disulfide bond</keyword>
<dbReference type="Pfam" id="PF00545">
    <property type="entry name" value="Ribonuclease"/>
    <property type="match status" value="1"/>
</dbReference>
<protein>
    <submittedName>
        <fullName evidence="7">Uncharacterized protein</fullName>
    </submittedName>
</protein>
<comment type="caution">
    <text evidence="7">The sequence shown here is derived from an EMBL/GenBank/DDBJ whole genome shotgun (WGS) entry which is preliminary data.</text>
</comment>
<dbReference type="GO" id="GO:0046589">
    <property type="term" value="F:ribonuclease T1 activity"/>
    <property type="evidence" value="ECO:0007669"/>
    <property type="project" value="UniProtKB-EC"/>
</dbReference>
<keyword evidence="6" id="KW-0732">Signal</keyword>
<feature type="chain" id="PRO_5040292535" evidence="6">
    <location>
        <begin position="20"/>
        <end position="166"/>
    </location>
</feature>
<feature type="signal peptide" evidence="6">
    <location>
        <begin position="1"/>
        <end position="19"/>
    </location>
</feature>
<keyword evidence="8" id="KW-1185">Reference proteome</keyword>
<dbReference type="PANTHER" id="PTHR42104">
    <property type="entry name" value="EXTRACELLULAR GUANYL-SPECIFIC RIBONUCLEASE RNTA (AFU_ORTHOLOGUE AFUA_4G03230)"/>
    <property type="match status" value="1"/>
</dbReference>